<dbReference type="InterPro" id="IPR041516">
    <property type="entry name" value="LACTB2_WH"/>
</dbReference>
<reference evidence="2 3" key="2">
    <citation type="submission" date="2019-01" db="EMBL/GenBank/DDBJ databases">
        <authorList>
            <person name="Li Y."/>
        </authorList>
    </citation>
    <scope>NUCLEOTIDE SEQUENCE [LARGE SCALE GENOMIC DNA]</scope>
    <source>
        <strain evidence="2 3">SK2B-1</strain>
    </source>
</reference>
<organism evidence="2 3">
    <name type="scientific">Paenirhodobacter populi</name>
    <dbReference type="NCBI Taxonomy" id="2306993"/>
    <lineage>
        <taxon>Bacteria</taxon>
        <taxon>Pseudomonadati</taxon>
        <taxon>Pseudomonadota</taxon>
        <taxon>Alphaproteobacteria</taxon>
        <taxon>Rhodobacterales</taxon>
        <taxon>Rhodobacter group</taxon>
        <taxon>Paenirhodobacter</taxon>
    </lineage>
</organism>
<dbReference type="Pfam" id="PF00753">
    <property type="entry name" value="Lactamase_B"/>
    <property type="match status" value="1"/>
</dbReference>
<accession>A0A443JKX7</accession>
<dbReference type="EMBL" id="SAUZ01000010">
    <property type="protein sequence ID" value="RWR21194.1"/>
    <property type="molecule type" value="Genomic_DNA"/>
</dbReference>
<dbReference type="PANTHER" id="PTHR23131">
    <property type="entry name" value="ENDORIBONUCLEASE LACTB2"/>
    <property type="match status" value="1"/>
</dbReference>
<protein>
    <submittedName>
        <fullName evidence="2">MBL fold metallo-hydrolase</fullName>
    </submittedName>
</protein>
<proteinExistence type="predicted"/>
<evidence type="ECO:0000313" key="3">
    <source>
        <dbReference type="Proteomes" id="UP000284476"/>
    </source>
</evidence>
<dbReference type="AlphaFoldDB" id="A0A443JKX7"/>
<dbReference type="InterPro" id="IPR050662">
    <property type="entry name" value="Sec-metab_biosynth-thioest"/>
</dbReference>
<feature type="domain" description="Metallo-beta-lactamase" evidence="1">
    <location>
        <begin position="22"/>
        <end position="203"/>
    </location>
</feature>
<dbReference type="InterPro" id="IPR036866">
    <property type="entry name" value="RibonucZ/Hydroxyglut_hydro"/>
</dbReference>
<evidence type="ECO:0000313" key="2">
    <source>
        <dbReference type="EMBL" id="RWR21194.1"/>
    </source>
</evidence>
<dbReference type="SMART" id="SM00849">
    <property type="entry name" value="Lactamase_B"/>
    <property type="match status" value="1"/>
</dbReference>
<dbReference type="PANTHER" id="PTHR23131:SF0">
    <property type="entry name" value="ENDORIBONUCLEASE LACTB2"/>
    <property type="match status" value="1"/>
</dbReference>
<dbReference type="Proteomes" id="UP000284476">
    <property type="component" value="Unassembled WGS sequence"/>
</dbReference>
<sequence>MAGLEPGVRRIVARNPSPMTGTGTCTYVVGTGRVAVIDPGPADPAHMQALLGGLGRGERVEAIFVTHAHLDHSPGARLLAEVTGAAVHAFGPADAGRSPVMARLAAQGLAGGGEGVDAAFRPDVLLADGAVVSGPDWSLRALHTPGHFGNHLGFAFGDAIFTGDLVMGWSSTLISPPDGDLGDYMRSLDRLAAEGARRFFPGHGDPVETPAERLAALAGHRRARSRQIMEVLARGPATVMSIVRSLYTDLPEDLHPVAARNVFAHLVEMHSKNEISQASELSPGAIFFRR</sequence>
<dbReference type="InterPro" id="IPR001279">
    <property type="entry name" value="Metallo-B-lactamas"/>
</dbReference>
<name>A0A443JKX7_9RHOB</name>
<dbReference type="InterPro" id="IPR036388">
    <property type="entry name" value="WH-like_DNA-bd_sf"/>
</dbReference>
<comment type="caution">
    <text evidence="2">The sequence shown here is derived from an EMBL/GenBank/DDBJ whole genome shotgun (WGS) entry which is preliminary data.</text>
</comment>
<reference evidence="2 3" key="1">
    <citation type="submission" date="2019-01" db="EMBL/GenBank/DDBJ databases">
        <title>Sinorhodobacter populi sp. nov. isolated from the symptomatic bark tissue of Populus euramericana canker.</title>
        <authorList>
            <person name="Xu G."/>
        </authorList>
    </citation>
    <scope>NUCLEOTIDE SEQUENCE [LARGE SCALE GENOMIC DNA]</scope>
    <source>
        <strain evidence="2 3">SK2B-1</strain>
    </source>
</reference>
<dbReference type="Gene3D" id="1.10.10.10">
    <property type="entry name" value="Winged helix-like DNA-binding domain superfamily/Winged helix DNA-binding domain"/>
    <property type="match status" value="1"/>
</dbReference>
<evidence type="ECO:0000259" key="1">
    <source>
        <dbReference type="SMART" id="SM00849"/>
    </source>
</evidence>
<dbReference type="Gene3D" id="3.60.15.10">
    <property type="entry name" value="Ribonuclease Z/Hydroxyacylglutathione hydrolase-like"/>
    <property type="match status" value="1"/>
</dbReference>
<gene>
    <name evidence="2" type="ORF">D2T30_09720</name>
</gene>
<dbReference type="Pfam" id="PF17778">
    <property type="entry name" value="WHD_BLACT"/>
    <property type="match status" value="1"/>
</dbReference>
<dbReference type="SUPFAM" id="SSF56281">
    <property type="entry name" value="Metallo-hydrolase/oxidoreductase"/>
    <property type="match status" value="1"/>
</dbReference>
<dbReference type="GO" id="GO:0016787">
    <property type="term" value="F:hydrolase activity"/>
    <property type="evidence" value="ECO:0007669"/>
    <property type="project" value="UniProtKB-KW"/>
</dbReference>
<dbReference type="CDD" id="cd16278">
    <property type="entry name" value="metallo-hydrolase-like_MBL-fold"/>
    <property type="match status" value="1"/>
</dbReference>
<dbReference type="RefSeq" id="WP_128208777.1">
    <property type="nucleotide sequence ID" value="NZ_JBHRSO010000018.1"/>
</dbReference>
<keyword evidence="2" id="KW-0378">Hydrolase</keyword>